<evidence type="ECO:0000313" key="14">
    <source>
        <dbReference type="Ensembl" id="ENSDCDP00010000008.1"/>
    </source>
</evidence>
<evidence type="ECO:0000256" key="12">
    <source>
        <dbReference type="SAM" id="SignalP"/>
    </source>
</evidence>
<gene>
    <name evidence="14" type="primary">LOC114795523</name>
</gene>
<reference evidence="14" key="2">
    <citation type="submission" date="2025-08" db="UniProtKB">
        <authorList>
            <consortium name="Ensembl"/>
        </authorList>
    </citation>
    <scope>IDENTIFICATION</scope>
</reference>
<dbReference type="Proteomes" id="UP000694580">
    <property type="component" value="Chromosome 1"/>
</dbReference>
<dbReference type="InterPro" id="IPR013162">
    <property type="entry name" value="CD80_C2-set"/>
</dbReference>
<feature type="transmembrane region" description="Helical" evidence="11">
    <location>
        <begin position="250"/>
        <end position="271"/>
    </location>
</feature>
<dbReference type="PROSITE" id="PS50835">
    <property type="entry name" value="IG_LIKE"/>
    <property type="match status" value="1"/>
</dbReference>
<accession>A0AAY3ZSR7</accession>
<feature type="chain" id="PRO_5044300672" evidence="12">
    <location>
        <begin position="23"/>
        <end position="307"/>
    </location>
</feature>
<dbReference type="InterPro" id="IPR003599">
    <property type="entry name" value="Ig_sub"/>
</dbReference>
<keyword evidence="4 12" id="KW-0732">Signal</keyword>
<keyword evidence="8" id="KW-0675">Receptor</keyword>
<dbReference type="SUPFAM" id="SSF48726">
    <property type="entry name" value="Immunoglobulin"/>
    <property type="match status" value="1"/>
</dbReference>
<dbReference type="Pfam" id="PF07686">
    <property type="entry name" value="V-set"/>
    <property type="match status" value="1"/>
</dbReference>
<keyword evidence="2" id="KW-1003">Cell membrane</keyword>
<evidence type="ECO:0000256" key="3">
    <source>
        <dbReference type="ARBA" id="ARBA00022692"/>
    </source>
</evidence>
<evidence type="ECO:0000256" key="7">
    <source>
        <dbReference type="ARBA" id="ARBA00023157"/>
    </source>
</evidence>
<dbReference type="GO" id="GO:0071222">
    <property type="term" value="P:cellular response to lipopolysaccharide"/>
    <property type="evidence" value="ECO:0007669"/>
    <property type="project" value="TreeGrafter"/>
</dbReference>
<dbReference type="GO" id="GO:0031295">
    <property type="term" value="P:T cell costimulation"/>
    <property type="evidence" value="ECO:0007669"/>
    <property type="project" value="TreeGrafter"/>
</dbReference>
<evidence type="ECO:0000256" key="10">
    <source>
        <dbReference type="ARBA" id="ARBA00023319"/>
    </source>
</evidence>
<dbReference type="PANTHER" id="PTHR25466:SF14">
    <property type="entry name" value="BUTYROPHILIN SUBFAMILY 2 MEMBER A2-LIKE-RELATED"/>
    <property type="match status" value="1"/>
</dbReference>
<dbReference type="GO" id="GO:0042130">
    <property type="term" value="P:negative regulation of T cell proliferation"/>
    <property type="evidence" value="ECO:0007669"/>
    <property type="project" value="TreeGrafter"/>
</dbReference>
<evidence type="ECO:0000256" key="11">
    <source>
        <dbReference type="SAM" id="Phobius"/>
    </source>
</evidence>
<dbReference type="InterPro" id="IPR013106">
    <property type="entry name" value="Ig_V-set"/>
</dbReference>
<keyword evidence="15" id="KW-1185">Reference proteome</keyword>
<name>A0AAY3ZSR7_9TELE</name>
<reference evidence="14 15" key="1">
    <citation type="submission" date="2020-06" db="EMBL/GenBank/DDBJ databases">
        <authorList>
            <consortium name="Wellcome Sanger Institute Data Sharing"/>
        </authorList>
    </citation>
    <scope>NUCLEOTIDE SEQUENCE [LARGE SCALE GENOMIC DNA]</scope>
</reference>
<keyword evidence="3 11" id="KW-0812">Transmembrane</keyword>
<sequence>MILSSFASRVFLLCSSLLGVRGYSNFEIIVPSATQTAFFGQPVVLPCTFPVGPTWTPDSTVITWQRDQEVVHIFYHMRNQLSQQSSHYTNRTSLYLSEIAKGNASLRLDNATLGDIGQYACSVSTNVGSQKKSFPLKVAAWYPEPDLQISTSAGSAVVLLTTEGGFPSPTLQWFNSSSVEDVTNKTVTNITQDKDSGLYQVTSSLQLHWPSNSTLIFILRNQELHQEVRRSIRLLSDFGDEVYCSRNRYFVLWPILCVSVALLTLVLWLLFHRRQKTFNQHMMTCSFLKFTQQRSHCKNYRCWRSQK</sequence>
<evidence type="ECO:0000256" key="6">
    <source>
        <dbReference type="ARBA" id="ARBA00023136"/>
    </source>
</evidence>
<feature type="domain" description="Ig-like" evidence="13">
    <location>
        <begin position="40"/>
        <end position="137"/>
    </location>
</feature>
<dbReference type="GO" id="GO:0009897">
    <property type="term" value="C:external side of plasma membrane"/>
    <property type="evidence" value="ECO:0007669"/>
    <property type="project" value="TreeGrafter"/>
</dbReference>
<reference evidence="14" key="3">
    <citation type="submission" date="2025-09" db="UniProtKB">
        <authorList>
            <consortium name="Ensembl"/>
        </authorList>
    </citation>
    <scope>IDENTIFICATION</scope>
</reference>
<dbReference type="FunFam" id="2.60.40.10:FF:000142">
    <property type="entry name" value="V-set domain-containing T-cell activation inhibitor 1"/>
    <property type="match status" value="1"/>
</dbReference>
<keyword evidence="5 11" id="KW-1133">Transmembrane helix</keyword>
<dbReference type="Gene3D" id="2.60.40.10">
    <property type="entry name" value="Immunoglobulins"/>
    <property type="match status" value="2"/>
</dbReference>
<evidence type="ECO:0000256" key="1">
    <source>
        <dbReference type="ARBA" id="ARBA00004251"/>
    </source>
</evidence>
<evidence type="ECO:0000256" key="8">
    <source>
        <dbReference type="ARBA" id="ARBA00023170"/>
    </source>
</evidence>
<keyword evidence="10" id="KW-0393">Immunoglobulin domain</keyword>
<evidence type="ECO:0000256" key="4">
    <source>
        <dbReference type="ARBA" id="ARBA00022729"/>
    </source>
</evidence>
<evidence type="ECO:0000256" key="9">
    <source>
        <dbReference type="ARBA" id="ARBA00023180"/>
    </source>
</evidence>
<dbReference type="Pfam" id="PF08205">
    <property type="entry name" value="C2-set_2"/>
    <property type="match status" value="1"/>
</dbReference>
<dbReference type="InterPro" id="IPR013783">
    <property type="entry name" value="Ig-like_fold"/>
</dbReference>
<feature type="signal peptide" evidence="12">
    <location>
        <begin position="1"/>
        <end position="22"/>
    </location>
</feature>
<evidence type="ECO:0000313" key="15">
    <source>
        <dbReference type="Proteomes" id="UP000694580"/>
    </source>
</evidence>
<dbReference type="GO" id="GO:0007166">
    <property type="term" value="P:cell surface receptor signaling pathway"/>
    <property type="evidence" value="ECO:0007669"/>
    <property type="project" value="TreeGrafter"/>
</dbReference>
<comment type="subcellular location">
    <subcellularLocation>
        <location evidence="1">Cell membrane</location>
        <topology evidence="1">Single-pass type I membrane protein</topology>
    </subcellularLocation>
</comment>
<protein>
    <submittedName>
        <fullName evidence="14">Zgc:153911</fullName>
    </submittedName>
</protein>
<evidence type="ECO:0000256" key="5">
    <source>
        <dbReference type="ARBA" id="ARBA00022989"/>
    </source>
</evidence>
<dbReference type="GO" id="GO:0042102">
    <property type="term" value="P:positive regulation of T cell proliferation"/>
    <property type="evidence" value="ECO:0007669"/>
    <property type="project" value="TreeGrafter"/>
</dbReference>
<keyword evidence="9" id="KW-0325">Glycoprotein</keyword>
<dbReference type="PANTHER" id="PTHR25466">
    <property type="entry name" value="T-LYMPHOCYTE ACTIVATION ANTIGEN"/>
    <property type="match status" value="1"/>
</dbReference>
<dbReference type="SMART" id="SM00409">
    <property type="entry name" value="IG"/>
    <property type="match status" value="1"/>
</dbReference>
<proteinExistence type="predicted"/>
<evidence type="ECO:0000256" key="2">
    <source>
        <dbReference type="ARBA" id="ARBA00022475"/>
    </source>
</evidence>
<dbReference type="InterPro" id="IPR036179">
    <property type="entry name" value="Ig-like_dom_sf"/>
</dbReference>
<dbReference type="InterPro" id="IPR051713">
    <property type="entry name" value="T-cell_Activation_Regulation"/>
</dbReference>
<dbReference type="GeneTree" id="ENSGT00940000154641"/>
<dbReference type="Ensembl" id="ENSDCDT00010000009.1">
    <property type="protein sequence ID" value="ENSDCDP00010000008.1"/>
    <property type="gene ID" value="ENSDCDG00010000008.1"/>
</dbReference>
<dbReference type="AlphaFoldDB" id="A0AAY3ZSR7"/>
<keyword evidence="7" id="KW-1015">Disulfide bond</keyword>
<keyword evidence="6 11" id="KW-0472">Membrane</keyword>
<organism evidence="14 15">
    <name type="scientific">Denticeps clupeoides</name>
    <name type="common">denticle herring</name>
    <dbReference type="NCBI Taxonomy" id="299321"/>
    <lineage>
        <taxon>Eukaryota</taxon>
        <taxon>Metazoa</taxon>
        <taxon>Chordata</taxon>
        <taxon>Craniata</taxon>
        <taxon>Vertebrata</taxon>
        <taxon>Euteleostomi</taxon>
        <taxon>Actinopterygii</taxon>
        <taxon>Neopterygii</taxon>
        <taxon>Teleostei</taxon>
        <taxon>Clupei</taxon>
        <taxon>Clupeiformes</taxon>
        <taxon>Denticipitoidei</taxon>
        <taxon>Denticipitidae</taxon>
        <taxon>Denticeps</taxon>
    </lineage>
</organism>
<dbReference type="InterPro" id="IPR007110">
    <property type="entry name" value="Ig-like_dom"/>
</dbReference>
<evidence type="ECO:0000259" key="13">
    <source>
        <dbReference type="PROSITE" id="PS50835"/>
    </source>
</evidence>
<dbReference type="GO" id="GO:0006955">
    <property type="term" value="P:immune response"/>
    <property type="evidence" value="ECO:0007669"/>
    <property type="project" value="TreeGrafter"/>
</dbReference>